<evidence type="ECO:0000256" key="2">
    <source>
        <dbReference type="SAM" id="Phobius"/>
    </source>
</evidence>
<name>A0AAN6WVB7_9PEZI</name>
<keyword evidence="2" id="KW-0812">Transmembrane</keyword>
<dbReference type="AlphaFoldDB" id="A0AAN6WVB7"/>
<evidence type="ECO:0000256" key="1">
    <source>
        <dbReference type="SAM" id="MobiDB-lite"/>
    </source>
</evidence>
<feature type="compositionally biased region" description="Low complexity" evidence="1">
    <location>
        <begin position="98"/>
        <end position="119"/>
    </location>
</feature>
<evidence type="ECO:0000313" key="3">
    <source>
        <dbReference type="EMBL" id="KAK4187985.1"/>
    </source>
</evidence>
<feature type="region of interest" description="Disordered" evidence="1">
    <location>
        <begin position="98"/>
        <end position="120"/>
    </location>
</feature>
<accession>A0AAN6WVB7</accession>
<comment type="caution">
    <text evidence="3">The sequence shown here is derived from an EMBL/GenBank/DDBJ whole genome shotgun (WGS) entry which is preliminary data.</text>
</comment>
<keyword evidence="4" id="KW-1185">Reference proteome</keyword>
<reference evidence="3" key="2">
    <citation type="submission" date="2023-05" db="EMBL/GenBank/DDBJ databases">
        <authorList>
            <consortium name="Lawrence Berkeley National Laboratory"/>
            <person name="Steindorff A."/>
            <person name="Hensen N."/>
            <person name="Bonometti L."/>
            <person name="Westerberg I."/>
            <person name="Brannstrom I.O."/>
            <person name="Guillou S."/>
            <person name="Cros-Aarteil S."/>
            <person name="Calhoun S."/>
            <person name="Haridas S."/>
            <person name="Kuo A."/>
            <person name="Mondo S."/>
            <person name="Pangilinan J."/>
            <person name="Riley R."/>
            <person name="Labutti K."/>
            <person name="Andreopoulos B."/>
            <person name="Lipzen A."/>
            <person name="Chen C."/>
            <person name="Yanf M."/>
            <person name="Daum C."/>
            <person name="Ng V."/>
            <person name="Clum A."/>
            <person name="Ohm R."/>
            <person name="Martin F."/>
            <person name="Silar P."/>
            <person name="Natvig D."/>
            <person name="Lalanne C."/>
            <person name="Gautier V."/>
            <person name="Ament-Velasquez S.L."/>
            <person name="Kruys A."/>
            <person name="Hutchinson M.I."/>
            <person name="Powell A.J."/>
            <person name="Barry K."/>
            <person name="Miller A.N."/>
            <person name="Grigoriev I.V."/>
            <person name="Debuchy R."/>
            <person name="Gladieux P."/>
            <person name="Thoren M.H."/>
            <person name="Johannesson H."/>
        </authorList>
    </citation>
    <scope>NUCLEOTIDE SEQUENCE</scope>
    <source>
        <strain evidence="3">PSN309</strain>
    </source>
</reference>
<evidence type="ECO:0000313" key="4">
    <source>
        <dbReference type="Proteomes" id="UP001302126"/>
    </source>
</evidence>
<gene>
    <name evidence="3" type="ORF">QBC35DRAFT_451715</name>
</gene>
<protein>
    <submittedName>
        <fullName evidence="3">Uncharacterized protein</fullName>
    </submittedName>
</protein>
<keyword evidence="2" id="KW-1133">Transmembrane helix</keyword>
<dbReference type="EMBL" id="MU864394">
    <property type="protein sequence ID" value="KAK4187985.1"/>
    <property type="molecule type" value="Genomic_DNA"/>
</dbReference>
<dbReference type="Proteomes" id="UP001302126">
    <property type="component" value="Unassembled WGS sequence"/>
</dbReference>
<proteinExistence type="predicted"/>
<keyword evidence="2" id="KW-0472">Membrane</keyword>
<organism evidence="3 4">
    <name type="scientific">Podospora australis</name>
    <dbReference type="NCBI Taxonomy" id="1536484"/>
    <lineage>
        <taxon>Eukaryota</taxon>
        <taxon>Fungi</taxon>
        <taxon>Dikarya</taxon>
        <taxon>Ascomycota</taxon>
        <taxon>Pezizomycotina</taxon>
        <taxon>Sordariomycetes</taxon>
        <taxon>Sordariomycetidae</taxon>
        <taxon>Sordariales</taxon>
        <taxon>Podosporaceae</taxon>
        <taxon>Podospora</taxon>
    </lineage>
</organism>
<sequence>MSQLQDPRLLVILSLVFVISGLFTLRLNKNRRLHRIQRGQLLAHQDRELSLATFAFPKNNSTAKSYPKKITNISALRNQEDFVEDSPAPIQEDKLETEQLQGAEEAEQTQQQHPPQTTQRLPIPAVSWRNSITLPPRTRTSLTSSVMAAAGRWGSFSDDAASCTDSGSASLPGSLPGSVPKDTFFMGIGAQFGRTPSL</sequence>
<feature type="transmembrane region" description="Helical" evidence="2">
    <location>
        <begin position="6"/>
        <end position="25"/>
    </location>
</feature>
<reference evidence="3" key="1">
    <citation type="journal article" date="2023" name="Mol. Phylogenet. Evol.">
        <title>Genome-scale phylogeny and comparative genomics of the fungal order Sordariales.</title>
        <authorList>
            <person name="Hensen N."/>
            <person name="Bonometti L."/>
            <person name="Westerberg I."/>
            <person name="Brannstrom I.O."/>
            <person name="Guillou S."/>
            <person name="Cros-Aarteil S."/>
            <person name="Calhoun S."/>
            <person name="Haridas S."/>
            <person name="Kuo A."/>
            <person name="Mondo S."/>
            <person name="Pangilinan J."/>
            <person name="Riley R."/>
            <person name="LaButti K."/>
            <person name="Andreopoulos B."/>
            <person name="Lipzen A."/>
            <person name="Chen C."/>
            <person name="Yan M."/>
            <person name="Daum C."/>
            <person name="Ng V."/>
            <person name="Clum A."/>
            <person name="Steindorff A."/>
            <person name="Ohm R.A."/>
            <person name="Martin F."/>
            <person name="Silar P."/>
            <person name="Natvig D.O."/>
            <person name="Lalanne C."/>
            <person name="Gautier V."/>
            <person name="Ament-Velasquez S.L."/>
            <person name="Kruys A."/>
            <person name="Hutchinson M.I."/>
            <person name="Powell A.J."/>
            <person name="Barry K."/>
            <person name="Miller A.N."/>
            <person name="Grigoriev I.V."/>
            <person name="Debuchy R."/>
            <person name="Gladieux P."/>
            <person name="Hiltunen Thoren M."/>
            <person name="Johannesson H."/>
        </authorList>
    </citation>
    <scope>NUCLEOTIDE SEQUENCE</scope>
    <source>
        <strain evidence="3">PSN309</strain>
    </source>
</reference>